<dbReference type="Proteomes" id="UP000265715">
    <property type="component" value="Unassembled WGS sequence"/>
</dbReference>
<evidence type="ECO:0000256" key="4">
    <source>
        <dbReference type="ARBA" id="ARBA00023002"/>
    </source>
</evidence>
<keyword evidence="5 7" id="KW-0408">Iron</keyword>
<dbReference type="PRINTS" id="PR00385">
    <property type="entry name" value="P450"/>
</dbReference>
<dbReference type="InterPro" id="IPR002401">
    <property type="entry name" value="Cyt_P450_E_grp-I"/>
</dbReference>
<dbReference type="EMBL" id="QXDL01000152">
    <property type="protein sequence ID" value="RIH81761.1"/>
    <property type="molecule type" value="Genomic_DNA"/>
</dbReference>
<dbReference type="CDD" id="cd20620">
    <property type="entry name" value="CYP132-like"/>
    <property type="match status" value="1"/>
</dbReference>
<gene>
    <name evidence="9" type="primary">ptlI_1</name>
    <name evidence="9" type="ORF">Mterra_02988</name>
</gene>
<evidence type="ECO:0000256" key="7">
    <source>
        <dbReference type="PIRSR" id="PIRSR602401-1"/>
    </source>
</evidence>
<feature type="binding site" description="axial binding residue" evidence="7">
    <location>
        <position position="391"/>
    </location>
    <ligand>
        <name>heme</name>
        <dbReference type="ChEBI" id="CHEBI:30413"/>
    </ligand>
    <ligandPart>
        <name>Fe</name>
        <dbReference type="ChEBI" id="CHEBI:18248"/>
    </ligandPart>
</feature>
<dbReference type="InterPro" id="IPR050196">
    <property type="entry name" value="Cytochrome_P450_Monoox"/>
</dbReference>
<proteinExistence type="inferred from homology"/>
<keyword evidence="4 8" id="KW-0560">Oxidoreductase</keyword>
<keyword evidence="2 7" id="KW-0349">Heme</keyword>
<evidence type="ECO:0000256" key="6">
    <source>
        <dbReference type="ARBA" id="ARBA00023033"/>
    </source>
</evidence>
<sequence length="443" mass="49923">MRQAVPGPTPRELLPRLRELQQDPLEFLLELARRYGPFVRLPVPGLHVFSIAQPDAVKHVLQDNARNYSKRTLQFTNLALVTGQGLLTSDGEFWLRQRRMAQPAFHRQRIAGFGGAMTGAALRMLERWKAKQDGVLDLDHEMMEMTLEVVGLTLFSSDFSAAAKRMVEATLTALDHVIHKAQNPFGPPAWVPTARNRRFRQALGVLDRAVYRLIEERRARGQPHGDLLSMLLEARDDEGQPMTLRQLRDELITVIIAGHETVASALTWTWHLLAQHPQAEATLHAELAQVLGGRTPTMEDLPRLPYTRAVFEESLRLYPPAWLITRRATGPDTVGGYPIPKGSLLVLSPYITHRQAEAWPEPEAFRPERFLEDARPPRYAYVPFGGGPRLCIGNTFALVEGQLILATVAQHYRLRPADAKPVEAAPLVTIRPKGGLWVRLERR</sequence>
<organism evidence="9 10">
    <name type="scientific">Calidithermus terrae</name>
    <dbReference type="NCBI Taxonomy" id="1408545"/>
    <lineage>
        <taxon>Bacteria</taxon>
        <taxon>Thermotogati</taxon>
        <taxon>Deinococcota</taxon>
        <taxon>Deinococci</taxon>
        <taxon>Thermales</taxon>
        <taxon>Thermaceae</taxon>
        <taxon>Calidithermus</taxon>
    </lineage>
</organism>
<evidence type="ECO:0000313" key="10">
    <source>
        <dbReference type="Proteomes" id="UP000265715"/>
    </source>
</evidence>
<evidence type="ECO:0000256" key="8">
    <source>
        <dbReference type="RuleBase" id="RU000461"/>
    </source>
</evidence>
<evidence type="ECO:0000256" key="2">
    <source>
        <dbReference type="ARBA" id="ARBA00022617"/>
    </source>
</evidence>
<reference evidence="9 10" key="1">
    <citation type="submission" date="2018-08" db="EMBL/GenBank/DDBJ databases">
        <title>Meiothermus terrae DSM 26712 genome sequencing project.</title>
        <authorList>
            <person name="Da Costa M.S."/>
            <person name="Albuquerque L."/>
            <person name="Raposo P."/>
            <person name="Froufe H.J.C."/>
            <person name="Barroso C.S."/>
            <person name="Egas C."/>
        </authorList>
    </citation>
    <scope>NUCLEOTIDE SEQUENCE [LARGE SCALE GENOMIC DNA]</scope>
    <source>
        <strain evidence="9 10">DSM 26712</strain>
    </source>
</reference>
<dbReference type="InterPro" id="IPR036396">
    <property type="entry name" value="Cyt_P450_sf"/>
</dbReference>
<keyword evidence="10" id="KW-1185">Reference proteome</keyword>
<dbReference type="Pfam" id="PF00067">
    <property type="entry name" value="p450"/>
    <property type="match status" value="1"/>
</dbReference>
<dbReference type="GO" id="GO:0005506">
    <property type="term" value="F:iron ion binding"/>
    <property type="evidence" value="ECO:0007669"/>
    <property type="project" value="InterPro"/>
</dbReference>
<dbReference type="RefSeq" id="WP_170159691.1">
    <property type="nucleotide sequence ID" value="NZ_QXDL01000152.1"/>
</dbReference>
<dbReference type="PANTHER" id="PTHR24291">
    <property type="entry name" value="CYTOCHROME P450 FAMILY 4"/>
    <property type="match status" value="1"/>
</dbReference>
<evidence type="ECO:0000256" key="1">
    <source>
        <dbReference type="ARBA" id="ARBA00010617"/>
    </source>
</evidence>
<dbReference type="PANTHER" id="PTHR24291:SF50">
    <property type="entry name" value="BIFUNCTIONAL ALBAFLAVENONE MONOOXYGENASE_TERPENE SYNTHASE"/>
    <property type="match status" value="1"/>
</dbReference>
<dbReference type="GO" id="GO:0016705">
    <property type="term" value="F:oxidoreductase activity, acting on paired donors, with incorporation or reduction of molecular oxygen"/>
    <property type="evidence" value="ECO:0007669"/>
    <property type="project" value="InterPro"/>
</dbReference>
<keyword evidence="6 8" id="KW-0503">Monooxygenase</keyword>
<dbReference type="GO" id="GO:0004497">
    <property type="term" value="F:monooxygenase activity"/>
    <property type="evidence" value="ECO:0007669"/>
    <property type="project" value="UniProtKB-KW"/>
</dbReference>
<dbReference type="SUPFAM" id="SSF48264">
    <property type="entry name" value="Cytochrome P450"/>
    <property type="match status" value="1"/>
</dbReference>
<dbReference type="GO" id="GO:0020037">
    <property type="term" value="F:heme binding"/>
    <property type="evidence" value="ECO:0007669"/>
    <property type="project" value="InterPro"/>
</dbReference>
<dbReference type="EC" id="1.14.15.32" evidence="9"/>
<comment type="similarity">
    <text evidence="1 8">Belongs to the cytochrome P450 family.</text>
</comment>
<dbReference type="PROSITE" id="PS00086">
    <property type="entry name" value="CYTOCHROME_P450"/>
    <property type="match status" value="1"/>
</dbReference>
<keyword evidence="3 7" id="KW-0479">Metal-binding</keyword>
<accession>A0A399EHL8</accession>
<dbReference type="AlphaFoldDB" id="A0A399EHL8"/>
<dbReference type="InterPro" id="IPR017972">
    <property type="entry name" value="Cyt_P450_CS"/>
</dbReference>
<name>A0A399EHL8_9DEIN</name>
<comment type="cofactor">
    <cofactor evidence="7">
        <name>heme</name>
        <dbReference type="ChEBI" id="CHEBI:30413"/>
    </cofactor>
</comment>
<evidence type="ECO:0000313" key="9">
    <source>
        <dbReference type="EMBL" id="RIH81761.1"/>
    </source>
</evidence>
<evidence type="ECO:0000256" key="5">
    <source>
        <dbReference type="ARBA" id="ARBA00023004"/>
    </source>
</evidence>
<protein>
    <submittedName>
        <fullName evidence="9">Pentalenene oxygenase</fullName>
        <ecNumber evidence="9">1.14.15.32</ecNumber>
    </submittedName>
</protein>
<dbReference type="Gene3D" id="1.10.630.10">
    <property type="entry name" value="Cytochrome P450"/>
    <property type="match status" value="1"/>
</dbReference>
<comment type="caution">
    <text evidence="9">The sequence shown here is derived from an EMBL/GenBank/DDBJ whole genome shotgun (WGS) entry which is preliminary data.</text>
</comment>
<evidence type="ECO:0000256" key="3">
    <source>
        <dbReference type="ARBA" id="ARBA00022723"/>
    </source>
</evidence>
<dbReference type="InterPro" id="IPR001128">
    <property type="entry name" value="Cyt_P450"/>
</dbReference>
<dbReference type="PRINTS" id="PR00463">
    <property type="entry name" value="EP450I"/>
</dbReference>